<keyword evidence="2" id="KW-0560">Oxidoreductase</keyword>
<keyword evidence="3" id="KW-1015">Disulfide bond</keyword>
<dbReference type="RefSeq" id="WP_100164141.1">
    <property type="nucleotide sequence ID" value="NZ_PGTB01000127.1"/>
</dbReference>
<gene>
    <name evidence="7" type="ORF">CVM52_19710</name>
</gene>
<dbReference type="InterPro" id="IPR013766">
    <property type="entry name" value="Thioredoxin_domain"/>
</dbReference>
<evidence type="ECO:0000256" key="4">
    <source>
        <dbReference type="ARBA" id="ARBA00023284"/>
    </source>
</evidence>
<evidence type="ECO:0000256" key="3">
    <source>
        <dbReference type="ARBA" id="ARBA00023157"/>
    </source>
</evidence>
<feature type="domain" description="Thioredoxin" evidence="6">
    <location>
        <begin position="14"/>
        <end position="251"/>
    </location>
</feature>
<keyword evidence="4" id="KW-0676">Redox-active center</keyword>
<dbReference type="CDD" id="cd03023">
    <property type="entry name" value="DsbA_Com1_like"/>
    <property type="match status" value="1"/>
</dbReference>
<evidence type="ECO:0000313" key="7">
    <source>
        <dbReference type="EMBL" id="PJE34941.1"/>
    </source>
</evidence>
<evidence type="ECO:0000256" key="1">
    <source>
        <dbReference type="ARBA" id="ARBA00022729"/>
    </source>
</evidence>
<dbReference type="GO" id="GO:0016491">
    <property type="term" value="F:oxidoreductase activity"/>
    <property type="evidence" value="ECO:0007669"/>
    <property type="project" value="UniProtKB-KW"/>
</dbReference>
<keyword evidence="8" id="KW-1185">Reference proteome</keyword>
<dbReference type="InterPro" id="IPR036249">
    <property type="entry name" value="Thioredoxin-like_sf"/>
</dbReference>
<organism evidence="7 8">
    <name type="scientific">Pseudooceanicola lipolyticus</name>
    <dbReference type="NCBI Taxonomy" id="2029104"/>
    <lineage>
        <taxon>Bacteria</taxon>
        <taxon>Pseudomonadati</taxon>
        <taxon>Pseudomonadota</taxon>
        <taxon>Alphaproteobacteria</taxon>
        <taxon>Rhodobacterales</taxon>
        <taxon>Paracoccaceae</taxon>
        <taxon>Pseudooceanicola</taxon>
    </lineage>
</organism>
<evidence type="ECO:0000256" key="5">
    <source>
        <dbReference type="SAM" id="SignalP"/>
    </source>
</evidence>
<dbReference type="InterPro" id="IPR041205">
    <property type="entry name" value="ScsC_N"/>
</dbReference>
<reference evidence="7 8" key="1">
    <citation type="journal article" date="2018" name="Int. J. Syst. Evol. Microbiol.">
        <title>Pseudooceanicola lipolyticus sp. nov., a marine alphaproteobacterium, reclassification of Oceanicola flagellatus as Pseudooceanicola flagellatus comb. nov. and emended description of the genus Pseudooceanicola.</title>
        <authorList>
            <person name="Huang M.-M."/>
            <person name="Guo L.-L."/>
            <person name="Wu Y.-H."/>
            <person name="Lai Q.-L."/>
            <person name="Shao Z.-Z."/>
            <person name="Wang C.-S."/>
            <person name="Wu M."/>
            <person name="Xu X.-W."/>
        </authorList>
    </citation>
    <scope>NUCLEOTIDE SEQUENCE [LARGE SCALE GENOMIC DNA]</scope>
    <source>
        <strain evidence="7 8">157</strain>
    </source>
</reference>
<evidence type="ECO:0000256" key="2">
    <source>
        <dbReference type="ARBA" id="ARBA00023002"/>
    </source>
</evidence>
<dbReference type="PANTHER" id="PTHR13887:SF14">
    <property type="entry name" value="DISULFIDE BOND FORMATION PROTEIN D"/>
    <property type="match status" value="1"/>
</dbReference>
<proteinExistence type="predicted"/>
<dbReference type="Proteomes" id="UP000231553">
    <property type="component" value="Unassembled WGS sequence"/>
</dbReference>
<protein>
    <submittedName>
        <fullName evidence="7">Disulfide bond formation protein DsbA</fullName>
    </submittedName>
</protein>
<feature type="signal peptide" evidence="5">
    <location>
        <begin position="1"/>
        <end position="24"/>
    </location>
</feature>
<accession>A0A2M8IWN0</accession>
<feature type="chain" id="PRO_5014805588" evidence="5">
    <location>
        <begin position="25"/>
        <end position="251"/>
    </location>
</feature>
<comment type="caution">
    <text evidence="7">The sequence shown here is derived from an EMBL/GenBank/DDBJ whole genome shotgun (WGS) entry which is preliminary data.</text>
</comment>
<dbReference type="AlphaFoldDB" id="A0A2M8IWN0"/>
<evidence type="ECO:0000313" key="8">
    <source>
        <dbReference type="Proteomes" id="UP000231553"/>
    </source>
</evidence>
<name>A0A2M8IWN0_9RHOB</name>
<evidence type="ECO:0000259" key="6">
    <source>
        <dbReference type="PROSITE" id="PS51352"/>
    </source>
</evidence>
<dbReference type="PANTHER" id="PTHR13887">
    <property type="entry name" value="GLUTATHIONE S-TRANSFERASE KAPPA"/>
    <property type="match status" value="1"/>
</dbReference>
<dbReference type="Gene3D" id="3.40.30.10">
    <property type="entry name" value="Glutaredoxin"/>
    <property type="match status" value="1"/>
</dbReference>
<dbReference type="Pfam" id="PF18312">
    <property type="entry name" value="ScsC_N"/>
    <property type="match status" value="1"/>
</dbReference>
<keyword evidence="1 5" id="KW-0732">Signal</keyword>
<dbReference type="InterPro" id="IPR001853">
    <property type="entry name" value="DSBA-like_thioredoxin_dom"/>
</dbReference>
<dbReference type="EMBL" id="PGTB01000127">
    <property type="protein sequence ID" value="PJE34941.1"/>
    <property type="molecule type" value="Genomic_DNA"/>
</dbReference>
<dbReference type="OrthoDB" id="9780147at2"/>
<sequence length="251" mass="27485">MTRALLTRLTLATALSLAAAPVLAFDPAEMTEGERTAFGEQVRAYILENPEIIMEAYALLEQRNAQAEAAADTQLIARHAAELFEDDHSWVGGNPEGDITLVEFMDYRCGYCRRATPEVASLLESDGNIRLIIKEFPILGESSLLSSRFAVATKLLAGDAAYHQVHDALLELNSDATEVTLRRLGDGLGLETEAILAHMDSDEVTEILVKNRELAQQLSISGTPTFVLQDRMLRGFLPAEQMAQIVADIRG</sequence>
<dbReference type="Pfam" id="PF01323">
    <property type="entry name" value="DSBA"/>
    <property type="match status" value="1"/>
</dbReference>
<dbReference type="PROSITE" id="PS51352">
    <property type="entry name" value="THIOREDOXIN_2"/>
    <property type="match status" value="1"/>
</dbReference>
<dbReference type="SUPFAM" id="SSF52833">
    <property type="entry name" value="Thioredoxin-like"/>
    <property type="match status" value="1"/>
</dbReference>